<dbReference type="AlphaFoldDB" id="A0AAE1CSI5"/>
<proteinExistence type="predicted"/>
<name>A0AAE1CSI5_9GAST</name>
<evidence type="ECO:0000313" key="2">
    <source>
        <dbReference type="Proteomes" id="UP001283361"/>
    </source>
</evidence>
<accession>A0AAE1CSI5</accession>
<organism evidence="1 2">
    <name type="scientific">Elysia crispata</name>
    <name type="common">lettuce slug</name>
    <dbReference type="NCBI Taxonomy" id="231223"/>
    <lineage>
        <taxon>Eukaryota</taxon>
        <taxon>Metazoa</taxon>
        <taxon>Spiralia</taxon>
        <taxon>Lophotrochozoa</taxon>
        <taxon>Mollusca</taxon>
        <taxon>Gastropoda</taxon>
        <taxon>Heterobranchia</taxon>
        <taxon>Euthyneura</taxon>
        <taxon>Panpulmonata</taxon>
        <taxon>Sacoglossa</taxon>
        <taxon>Placobranchoidea</taxon>
        <taxon>Plakobranchidae</taxon>
        <taxon>Elysia</taxon>
    </lineage>
</organism>
<dbReference type="Proteomes" id="UP001283361">
    <property type="component" value="Unassembled WGS sequence"/>
</dbReference>
<reference evidence="1" key="1">
    <citation type="journal article" date="2023" name="G3 (Bethesda)">
        <title>A reference genome for the long-term kleptoplast-retaining sea slug Elysia crispata morphotype clarki.</title>
        <authorList>
            <person name="Eastman K.E."/>
            <person name="Pendleton A.L."/>
            <person name="Shaikh M.A."/>
            <person name="Suttiyut T."/>
            <person name="Ogas R."/>
            <person name="Tomko P."/>
            <person name="Gavelis G."/>
            <person name="Widhalm J.R."/>
            <person name="Wisecaver J.H."/>
        </authorList>
    </citation>
    <scope>NUCLEOTIDE SEQUENCE</scope>
    <source>
        <strain evidence="1">ECLA1</strain>
    </source>
</reference>
<protein>
    <submittedName>
        <fullName evidence="1">Uncharacterized protein</fullName>
    </submittedName>
</protein>
<sequence>MGCRDDSALLGCGTDTTTASITSRVATTSPGQCTRSRRSPHLTRRSRPCRRCRWYLSSERLAACRLVTPPLRLAATPRHLP</sequence>
<dbReference type="EMBL" id="JAWDGP010006957">
    <property type="protein sequence ID" value="KAK3732520.1"/>
    <property type="molecule type" value="Genomic_DNA"/>
</dbReference>
<keyword evidence="2" id="KW-1185">Reference proteome</keyword>
<gene>
    <name evidence="1" type="ORF">RRG08_030720</name>
</gene>
<comment type="caution">
    <text evidence="1">The sequence shown here is derived from an EMBL/GenBank/DDBJ whole genome shotgun (WGS) entry which is preliminary data.</text>
</comment>
<evidence type="ECO:0000313" key="1">
    <source>
        <dbReference type="EMBL" id="KAK3732520.1"/>
    </source>
</evidence>